<keyword evidence="2" id="KW-1185">Reference proteome</keyword>
<organism evidence="1 2">
    <name type="scientific">Araneus ventricosus</name>
    <name type="common">Orbweaver spider</name>
    <name type="synonym">Epeira ventricosa</name>
    <dbReference type="NCBI Taxonomy" id="182803"/>
    <lineage>
        <taxon>Eukaryota</taxon>
        <taxon>Metazoa</taxon>
        <taxon>Ecdysozoa</taxon>
        <taxon>Arthropoda</taxon>
        <taxon>Chelicerata</taxon>
        <taxon>Arachnida</taxon>
        <taxon>Araneae</taxon>
        <taxon>Araneomorphae</taxon>
        <taxon>Entelegynae</taxon>
        <taxon>Araneoidea</taxon>
        <taxon>Araneidae</taxon>
        <taxon>Araneus</taxon>
    </lineage>
</organism>
<comment type="caution">
    <text evidence="1">The sequence shown here is derived from an EMBL/GenBank/DDBJ whole genome shotgun (WGS) entry which is preliminary data.</text>
</comment>
<name>A0A4Y2T3J7_ARAVE</name>
<sequence length="165" mass="18931">MTHRLTPLSGVKQSKVLVSESVAEQSTFQHESCDSSRNDFKYPKSRIVLRSLKVLTLIYANFIYQLNGSFNSSSCGPSAQWKKVDIIEESLHEQKVQLKEMGKQCSTGRKKQKFYLRFRFKRFCLQGLVPVKPALDVIKQVRIRFPLSADKLPIENNLARKSPNP</sequence>
<dbReference type="AlphaFoldDB" id="A0A4Y2T3J7"/>
<dbReference type="EMBL" id="BGPR01025904">
    <property type="protein sequence ID" value="GBN95184.1"/>
    <property type="molecule type" value="Genomic_DNA"/>
</dbReference>
<protein>
    <submittedName>
        <fullName evidence="1">Uncharacterized protein</fullName>
    </submittedName>
</protein>
<evidence type="ECO:0000313" key="2">
    <source>
        <dbReference type="Proteomes" id="UP000499080"/>
    </source>
</evidence>
<reference evidence="1 2" key="1">
    <citation type="journal article" date="2019" name="Sci. Rep.">
        <title>Orb-weaving spider Araneus ventricosus genome elucidates the spidroin gene catalogue.</title>
        <authorList>
            <person name="Kono N."/>
            <person name="Nakamura H."/>
            <person name="Ohtoshi R."/>
            <person name="Moran D.A.P."/>
            <person name="Shinohara A."/>
            <person name="Yoshida Y."/>
            <person name="Fujiwara M."/>
            <person name="Mori M."/>
            <person name="Tomita M."/>
            <person name="Arakawa K."/>
        </authorList>
    </citation>
    <scope>NUCLEOTIDE SEQUENCE [LARGE SCALE GENOMIC DNA]</scope>
</reference>
<dbReference type="Proteomes" id="UP000499080">
    <property type="component" value="Unassembled WGS sequence"/>
</dbReference>
<accession>A0A4Y2T3J7</accession>
<gene>
    <name evidence="1" type="ORF">AVEN_250826_1</name>
</gene>
<evidence type="ECO:0000313" key="1">
    <source>
        <dbReference type="EMBL" id="GBN95184.1"/>
    </source>
</evidence>
<proteinExistence type="predicted"/>